<dbReference type="Proteomes" id="UP000249619">
    <property type="component" value="Unassembled WGS sequence"/>
</dbReference>
<name>A0A364N7A9_STELY</name>
<keyword evidence="2" id="KW-1185">Reference proteome</keyword>
<evidence type="ECO:0000313" key="2">
    <source>
        <dbReference type="Proteomes" id="UP000249619"/>
    </source>
</evidence>
<comment type="caution">
    <text evidence="1">The sequence shown here is derived from an EMBL/GenBank/DDBJ whole genome shotgun (WGS) entry which is preliminary data.</text>
</comment>
<proteinExistence type="predicted"/>
<evidence type="ECO:0000313" key="1">
    <source>
        <dbReference type="EMBL" id="RAR12921.1"/>
    </source>
</evidence>
<dbReference type="OrthoDB" id="2851338at2759"/>
<organism evidence="1 2">
    <name type="scientific">Stemphylium lycopersici</name>
    <name type="common">Tomato gray leaf spot disease fungus</name>
    <name type="synonym">Thyrospora lycopersici</name>
    <dbReference type="NCBI Taxonomy" id="183478"/>
    <lineage>
        <taxon>Eukaryota</taxon>
        <taxon>Fungi</taxon>
        <taxon>Dikarya</taxon>
        <taxon>Ascomycota</taxon>
        <taxon>Pezizomycotina</taxon>
        <taxon>Dothideomycetes</taxon>
        <taxon>Pleosporomycetidae</taxon>
        <taxon>Pleosporales</taxon>
        <taxon>Pleosporineae</taxon>
        <taxon>Pleosporaceae</taxon>
        <taxon>Stemphylium</taxon>
    </lineage>
</organism>
<sequence length="176" mass="19567">MEDIGFLLSEEFKSISTESPILPGSGKIYELIEFDVNFMALRQDSGSEKGHRKPAKTIVTVEIQLPTGLEADEINALLSKQVRTLDGQSGYTGSLILESCLSFASTGGKKPEGDALEKQHKLPLWVIIHTFSGAVGDDLVKRIELDLYKMDESIRDMQGEVKMWSLQKGFGEERLF</sequence>
<reference evidence="2" key="1">
    <citation type="submission" date="2018-05" db="EMBL/GenBank/DDBJ databases">
        <title>Draft genome sequence of Stemphylium lycopersici strain CIDEFI 213.</title>
        <authorList>
            <person name="Medina R."/>
            <person name="Franco M.E.E."/>
            <person name="Lucentini C.G."/>
            <person name="Saparrat M.C.N."/>
            <person name="Balatti P.A."/>
        </authorList>
    </citation>
    <scope>NUCLEOTIDE SEQUENCE [LARGE SCALE GENOMIC DNA]</scope>
    <source>
        <strain evidence="2">CIDEFI 213</strain>
    </source>
</reference>
<gene>
    <name evidence="1" type="ORF">DDE83_003719</name>
</gene>
<accession>A0A364N7A9</accession>
<dbReference type="EMBL" id="QGDH01000043">
    <property type="protein sequence ID" value="RAR12921.1"/>
    <property type="molecule type" value="Genomic_DNA"/>
</dbReference>
<protein>
    <submittedName>
        <fullName evidence="1">Uncharacterized protein</fullName>
    </submittedName>
</protein>
<dbReference type="AlphaFoldDB" id="A0A364N7A9"/>